<keyword evidence="2" id="KW-0238">DNA-binding</keyword>
<dbReference type="GO" id="GO:0097367">
    <property type="term" value="F:carbohydrate derivative binding"/>
    <property type="evidence" value="ECO:0007669"/>
    <property type="project" value="InterPro"/>
</dbReference>
<dbReference type="InterPro" id="IPR046348">
    <property type="entry name" value="SIS_dom_sf"/>
</dbReference>
<dbReference type="GO" id="GO:1901135">
    <property type="term" value="P:carbohydrate derivative metabolic process"/>
    <property type="evidence" value="ECO:0007669"/>
    <property type="project" value="InterPro"/>
</dbReference>
<dbReference type="SUPFAM" id="SSF53697">
    <property type="entry name" value="SIS domain"/>
    <property type="match status" value="1"/>
</dbReference>
<dbReference type="GO" id="GO:0003700">
    <property type="term" value="F:DNA-binding transcription factor activity"/>
    <property type="evidence" value="ECO:0007669"/>
    <property type="project" value="InterPro"/>
</dbReference>
<evidence type="ECO:0000313" key="6">
    <source>
        <dbReference type="EMBL" id="SCC11494.1"/>
    </source>
</evidence>
<dbReference type="Gene3D" id="1.10.10.10">
    <property type="entry name" value="Winged helix-like DNA-binding domain superfamily/Winged helix DNA-binding domain"/>
    <property type="match status" value="1"/>
</dbReference>
<dbReference type="Pfam" id="PF01380">
    <property type="entry name" value="SIS"/>
    <property type="match status" value="1"/>
</dbReference>
<dbReference type="InterPro" id="IPR001347">
    <property type="entry name" value="SIS_dom"/>
</dbReference>
<dbReference type="InterPro" id="IPR000281">
    <property type="entry name" value="HTH_RpiR"/>
</dbReference>
<dbReference type="InterPro" id="IPR047640">
    <property type="entry name" value="RpiR-like"/>
</dbReference>
<dbReference type="PROSITE" id="PS51071">
    <property type="entry name" value="HTH_RPIR"/>
    <property type="match status" value="1"/>
</dbReference>
<evidence type="ECO:0000256" key="1">
    <source>
        <dbReference type="ARBA" id="ARBA00023015"/>
    </source>
</evidence>
<proteinExistence type="predicted"/>
<dbReference type="PANTHER" id="PTHR30514:SF1">
    <property type="entry name" value="HTH-TYPE TRANSCRIPTIONAL REGULATOR HEXR-RELATED"/>
    <property type="match status" value="1"/>
</dbReference>
<dbReference type="Proteomes" id="UP000199268">
    <property type="component" value="Unassembled WGS sequence"/>
</dbReference>
<dbReference type="Pfam" id="PF01418">
    <property type="entry name" value="HTH_6"/>
    <property type="match status" value="1"/>
</dbReference>
<protein>
    <submittedName>
        <fullName evidence="6">Transcriptional regulator, RpiR family</fullName>
    </submittedName>
</protein>
<dbReference type="GO" id="GO:0003677">
    <property type="term" value="F:DNA binding"/>
    <property type="evidence" value="ECO:0007669"/>
    <property type="project" value="UniProtKB-KW"/>
</dbReference>
<evidence type="ECO:0000256" key="2">
    <source>
        <dbReference type="ARBA" id="ARBA00023125"/>
    </source>
</evidence>
<keyword evidence="1" id="KW-0805">Transcription regulation</keyword>
<dbReference type="OrthoDB" id="3684496at2"/>
<keyword evidence="3" id="KW-0804">Transcription</keyword>
<feature type="domain" description="SIS" evidence="5">
    <location>
        <begin position="122"/>
        <end position="262"/>
    </location>
</feature>
<evidence type="ECO:0000259" key="4">
    <source>
        <dbReference type="PROSITE" id="PS51071"/>
    </source>
</evidence>
<gene>
    <name evidence="6" type="ORF">GA0061074_11711</name>
</gene>
<organism evidence="6 7">
    <name type="scientific">Weissella bombi</name>
    <dbReference type="NCBI Taxonomy" id="1505725"/>
    <lineage>
        <taxon>Bacteria</taxon>
        <taxon>Bacillati</taxon>
        <taxon>Bacillota</taxon>
        <taxon>Bacilli</taxon>
        <taxon>Lactobacillales</taxon>
        <taxon>Lactobacillaceae</taxon>
        <taxon>Weissella</taxon>
    </lineage>
</organism>
<evidence type="ECO:0000256" key="3">
    <source>
        <dbReference type="ARBA" id="ARBA00023163"/>
    </source>
</evidence>
<name>A0A1C4BXL5_9LACO</name>
<keyword evidence="7" id="KW-1185">Reference proteome</keyword>
<evidence type="ECO:0000259" key="5">
    <source>
        <dbReference type="PROSITE" id="PS51464"/>
    </source>
</evidence>
<dbReference type="RefSeq" id="WP_092463766.1">
    <property type="nucleotide sequence ID" value="NZ_BJEE01000003.1"/>
</dbReference>
<accession>A0A1C4BXL5</accession>
<dbReference type="InterPro" id="IPR009057">
    <property type="entry name" value="Homeodomain-like_sf"/>
</dbReference>
<dbReference type="InterPro" id="IPR036388">
    <property type="entry name" value="WH-like_DNA-bd_sf"/>
</dbReference>
<dbReference type="CDD" id="cd05013">
    <property type="entry name" value="SIS_RpiR"/>
    <property type="match status" value="1"/>
</dbReference>
<sequence>MSQSGFARIRSIFEHLTGSDSKIATFILDNPAEIRSLTIQELANAIGVSTATISRFVKRVGFTSFREFSLSLASSPIVQNNFFGEIDPTDDQTNIVHKVFSGAENALDATVNLIKPQTWSTATKWLLEAETIGIFGVGGSSIVALDAYHKFLRTPLHVEQHPDYDVQLMQTVHMTDKDIAIVISHSGRNHNTLNIARRLKEKNIKIIAITAYPKSELAKLASVTLASVAEEVNIRSESMSSLIAQIAIVDSLFTLIGVHLGDKTQSIVDKTRLTIEASRE</sequence>
<dbReference type="SUPFAM" id="SSF46689">
    <property type="entry name" value="Homeodomain-like"/>
    <property type="match status" value="1"/>
</dbReference>
<reference evidence="7" key="1">
    <citation type="submission" date="2016-08" db="EMBL/GenBank/DDBJ databases">
        <authorList>
            <person name="Varghese N."/>
            <person name="Submissions Spin"/>
        </authorList>
    </citation>
    <scope>NUCLEOTIDE SEQUENCE [LARGE SCALE GENOMIC DNA]</scope>
    <source>
        <strain evidence="7">R-53094</strain>
    </source>
</reference>
<feature type="domain" description="HTH rpiR-type" evidence="4">
    <location>
        <begin position="3"/>
        <end position="79"/>
    </location>
</feature>
<dbReference type="Gene3D" id="3.40.50.10490">
    <property type="entry name" value="Glucose-6-phosphate isomerase like protein, domain 1"/>
    <property type="match status" value="1"/>
</dbReference>
<evidence type="ECO:0000313" key="7">
    <source>
        <dbReference type="Proteomes" id="UP000199268"/>
    </source>
</evidence>
<dbReference type="AlphaFoldDB" id="A0A1C4BXL5"/>
<dbReference type="PANTHER" id="PTHR30514">
    <property type="entry name" value="GLUCOKINASE"/>
    <property type="match status" value="1"/>
</dbReference>
<dbReference type="PROSITE" id="PS51464">
    <property type="entry name" value="SIS"/>
    <property type="match status" value="1"/>
</dbReference>
<dbReference type="InterPro" id="IPR035472">
    <property type="entry name" value="RpiR-like_SIS"/>
</dbReference>
<dbReference type="EMBL" id="FMAO01000017">
    <property type="protein sequence ID" value="SCC11494.1"/>
    <property type="molecule type" value="Genomic_DNA"/>
</dbReference>
<dbReference type="STRING" id="1505725.GA0061074_11711"/>